<dbReference type="RefSeq" id="WP_015771444.1">
    <property type="nucleotide sequence ID" value="NC_013174.1"/>
</dbReference>
<evidence type="ECO:0000256" key="1">
    <source>
        <dbReference type="ARBA" id="ARBA00022737"/>
    </source>
</evidence>
<evidence type="ECO:0000313" key="6">
    <source>
        <dbReference type="EMBL" id="ACV08816.1"/>
    </source>
</evidence>
<dbReference type="PROSITE" id="PS00211">
    <property type="entry name" value="ABC_TRANSPORTER_1"/>
    <property type="match status" value="2"/>
</dbReference>
<protein>
    <submittedName>
        <fullName evidence="6">ABC transporter related</fullName>
    </submittedName>
</protein>
<dbReference type="EMBL" id="CP001706">
    <property type="protein sequence ID" value="ACV08816.1"/>
    <property type="molecule type" value="Genomic_DNA"/>
</dbReference>
<feature type="domain" description="ABC transporter" evidence="5">
    <location>
        <begin position="2"/>
        <end position="257"/>
    </location>
</feature>
<evidence type="ECO:0000256" key="4">
    <source>
        <dbReference type="SAM" id="Coils"/>
    </source>
</evidence>
<dbReference type="CDD" id="cd03221">
    <property type="entry name" value="ABCF_EF-3"/>
    <property type="match status" value="2"/>
</dbReference>
<name>C7R3V9_JONDD</name>
<organism evidence="6 7">
    <name type="scientific">Jonesia denitrificans (strain ATCC 14870 / DSM 20603 / BCRC 15368 / CIP 55.134 / JCM 11481 / NBRC 15587 / NCTC 10816 / Prevot 55134)</name>
    <name type="common">Listeria denitrificans</name>
    <dbReference type="NCBI Taxonomy" id="471856"/>
    <lineage>
        <taxon>Bacteria</taxon>
        <taxon>Bacillati</taxon>
        <taxon>Actinomycetota</taxon>
        <taxon>Actinomycetes</taxon>
        <taxon>Micrococcales</taxon>
        <taxon>Jonesiaceae</taxon>
        <taxon>Jonesia</taxon>
    </lineage>
</organism>
<dbReference type="HOGENOM" id="CLU_000604_36_0_11"/>
<reference evidence="6 7" key="1">
    <citation type="journal article" date="2009" name="Stand. Genomic Sci.">
        <title>Complete genome sequence of Jonesia denitrificans type strain (Prevot 55134).</title>
        <authorList>
            <person name="Pukall R."/>
            <person name="Gehrich-Schroter G."/>
            <person name="Lapidus A."/>
            <person name="Nolan M."/>
            <person name="Glavina Del Rio T."/>
            <person name="Lucas S."/>
            <person name="Chen F."/>
            <person name="Tice H."/>
            <person name="Pitluck S."/>
            <person name="Cheng J.F."/>
            <person name="Copeland A."/>
            <person name="Saunders E."/>
            <person name="Brettin T."/>
            <person name="Detter J.C."/>
            <person name="Bruce D."/>
            <person name="Goodwin L."/>
            <person name="Pati A."/>
            <person name="Ivanova N."/>
            <person name="Mavromatis K."/>
            <person name="Ovchinnikova G."/>
            <person name="Chen A."/>
            <person name="Palaniappan K."/>
            <person name="Land M."/>
            <person name="Hauser L."/>
            <person name="Chang Y.J."/>
            <person name="Jeffries C.D."/>
            <person name="Chain P."/>
            <person name="Goker M."/>
            <person name="Bristow J."/>
            <person name="Eisen J.A."/>
            <person name="Markowitz V."/>
            <person name="Hugenholtz P."/>
            <person name="Kyrpides N.C."/>
            <person name="Klenk H.P."/>
            <person name="Han C."/>
        </authorList>
    </citation>
    <scope>NUCLEOTIDE SEQUENCE [LARGE SCALE GENOMIC DNA]</scope>
    <source>
        <strain evidence="7">ATCC 14870 / DSM 20603 / BCRC 15368 / CIP 55.134 / JCM 11481 / NBRC 15587 / NCTC 10816 / Prevot 55134</strain>
    </source>
</reference>
<dbReference type="GO" id="GO:0005524">
    <property type="term" value="F:ATP binding"/>
    <property type="evidence" value="ECO:0007669"/>
    <property type="project" value="UniProtKB-KW"/>
</dbReference>
<keyword evidence="1" id="KW-0677">Repeat</keyword>
<dbReference type="eggNOG" id="COG0488">
    <property type="taxonomic scope" value="Bacteria"/>
</dbReference>
<dbReference type="InterPro" id="IPR032781">
    <property type="entry name" value="ABC_tran_Xtn"/>
</dbReference>
<sequence>MITATGVELRIGARTLLQPTSFRVGPGDRIGLVGRNGAGKTTLTRVLAGEGQATDGSVSRSGVIGYLPQDPRPSDPTTSAKDHILSIRDLHNLAALMAKIEEQMASSDPKVMAKALDRYPKVEARFLAAGGYAAQSEALRIAANLGLDNTLLNHGLGELSGGQRRRVELARILFSGGETLLLDEPTNHLDADSIIWLRDYLRTYEGGLIVISHDNEFMRAIVNKVYHLDANRGVLDQYNMGWDAYLQQRQDDERRRRRERANAEKKASALVAQAEKMRAKATKAVAAQNMLKRAERMMEGLDEQRAADKVAKLRFPTPAPCGRVPLTGSALSKSYGSLEVFTGVDLAIDRGSRVVILGFNGAGKTTLLRVLAGVEEPTSGTVEAGHGLKLGYYAQEHDTLDLDLTVVENLRHAAPDLTDTQVRSVLGSFLFSGDDADKPTRVLSGGEKTRLALATLVVSSANVLLLDEPTNNLDPASRAEILGALATYEGAVIMVTHDEGAVDALSPDRVLLLPDGDEDLWNDSYRDLVALA</sequence>
<dbReference type="PROSITE" id="PS50893">
    <property type="entry name" value="ABC_TRANSPORTER_2"/>
    <property type="match status" value="2"/>
</dbReference>
<evidence type="ECO:0000256" key="2">
    <source>
        <dbReference type="ARBA" id="ARBA00022741"/>
    </source>
</evidence>
<proteinExistence type="predicted"/>
<dbReference type="Pfam" id="PF00005">
    <property type="entry name" value="ABC_tran"/>
    <property type="match status" value="2"/>
</dbReference>
<dbReference type="Proteomes" id="UP000000628">
    <property type="component" value="Chromosome"/>
</dbReference>
<dbReference type="PANTHER" id="PTHR19211">
    <property type="entry name" value="ATP-BINDING TRANSPORT PROTEIN-RELATED"/>
    <property type="match status" value="1"/>
</dbReference>
<dbReference type="FunFam" id="3.40.50.300:FF:000944">
    <property type="entry name" value="Macrolide ABC transporter ATP-binding protein"/>
    <property type="match status" value="1"/>
</dbReference>
<feature type="domain" description="ABC transporter" evidence="5">
    <location>
        <begin position="326"/>
        <end position="532"/>
    </location>
</feature>
<dbReference type="GO" id="GO:0016887">
    <property type="term" value="F:ATP hydrolysis activity"/>
    <property type="evidence" value="ECO:0007669"/>
    <property type="project" value="InterPro"/>
</dbReference>
<evidence type="ECO:0000259" key="5">
    <source>
        <dbReference type="PROSITE" id="PS50893"/>
    </source>
</evidence>
<dbReference type="OrthoDB" id="3239744at2"/>
<dbReference type="SUPFAM" id="SSF52540">
    <property type="entry name" value="P-loop containing nucleoside triphosphate hydrolases"/>
    <property type="match status" value="2"/>
</dbReference>
<dbReference type="InterPro" id="IPR003593">
    <property type="entry name" value="AAA+_ATPase"/>
</dbReference>
<dbReference type="KEGG" id="jde:Jden_1160"/>
<feature type="coiled-coil region" evidence="4">
    <location>
        <begin position="260"/>
        <end position="304"/>
    </location>
</feature>
<dbReference type="InterPro" id="IPR003439">
    <property type="entry name" value="ABC_transporter-like_ATP-bd"/>
</dbReference>
<dbReference type="Pfam" id="PF12848">
    <property type="entry name" value="ABC_tran_Xtn"/>
    <property type="match status" value="1"/>
</dbReference>
<dbReference type="AlphaFoldDB" id="C7R3V9"/>
<dbReference type="InterPro" id="IPR017871">
    <property type="entry name" value="ABC_transporter-like_CS"/>
</dbReference>
<dbReference type="InterPro" id="IPR027417">
    <property type="entry name" value="P-loop_NTPase"/>
</dbReference>
<gene>
    <name evidence="6" type="ordered locus">Jden_1160</name>
</gene>
<dbReference type="SMART" id="SM00382">
    <property type="entry name" value="AAA"/>
    <property type="match status" value="2"/>
</dbReference>
<dbReference type="Gene3D" id="3.40.50.300">
    <property type="entry name" value="P-loop containing nucleotide triphosphate hydrolases"/>
    <property type="match status" value="2"/>
</dbReference>
<keyword evidence="4" id="KW-0175">Coiled coil</keyword>
<evidence type="ECO:0000313" key="7">
    <source>
        <dbReference type="Proteomes" id="UP000000628"/>
    </source>
</evidence>
<dbReference type="InterPro" id="IPR050611">
    <property type="entry name" value="ABCF"/>
</dbReference>
<accession>C7R3V9</accession>
<dbReference type="STRING" id="471856.Jden_1160"/>
<keyword evidence="2" id="KW-0547">Nucleotide-binding</keyword>
<evidence type="ECO:0000256" key="3">
    <source>
        <dbReference type="ARBA" id="ARBA00022840"/>
    </source>
</evidence>
<dbReference type="PANTHER" id="PTHR19211:SF14">
    <property type="entry name" value="ATP-BINDING CASSETTE SUB-FAMILY F MEMBER 1"/>
    <property type="match status" value="1"/>
</dbReference>
<dbReference type="FunFam" id="3.40.50.300:FF:000597">
    <property type="entry name" value="ABC transporter ATP-binding protein"/>
    <property type="match status" value="1"/>
</dbReference>
<keyword evidence="7" id="KW-1185">Reference proteome</keyword>
<keyword evidence="3" id="KW-0067">ATP-binding</keyword>